<name>A0ABD5ZRX3_9EURY</name>
<feature type="region of interest" description="Disordered" evidence="1">
    <location>
        <begin position="341"/>
        <end position="368"/>
    </location>
</feature>
<proteinExistence type="predicted"/>
<dbReference type="RefSeq" id="WP_276234402.1">
    <property type="nucleotide sequence ID" value="NZ_CP119802.1"/>
</dbReference>
<protein>
    <recommendedName>
        <fullName evidence="4">Tat (Twin-arginine translocation) pathway signal sequence</fullName>
    </recommendedName>
</protein>
<organism evidence="2 3">
    <name type="scientific">Halosegnis marinus</name>
    <dbReference type="NCBI Taxonomy" id="3034023"/>
    <lineage>
        <taxon>Archaea</taxon>
        <taxon>Methanobacteriati</taxon>
        <taxon>Methanobacteriota</taxon>
        <taxon>Stenosarchaea group</taxon>
        <taxon>Halobacteria</taxon>
        <taxon>Halobacteriales</taxon>
        <taxon>Natronomonadaceae</taxon>
        <taxon>Halosegnis</taxon>
    </lineage>
</organism>
<dbReference type="GeneID" id="79267956"/>
<dbReference type="PROSITE" id="PS51257">
    <property type="entry name" value="PROKAR_LIPOPROTEIN"/>
    <property type="match status" value="1"/>
</dbReference>
<gene>
    <name evidence="2" type="ORF">ACFQJ4_13050</name>
</gene>
<evidence type="ECO:0000256" key="1">
    <source>
        <dbReference type="SAM" id="MobiDB-lite"/>
    </source>
</evidence>
<reference evidence="2 3" key="1">
    <citation type="journal article" date="2019" name="Int. J. Syst. Evol. Microbiol.">
        <title>The Global Catalogue of Microorganisms (GCM) 10K type strain sequencing project: providing services to taxonomists for standard genome sequencing and annotation.</title>
        <authorList>
            <consortium name="The Broad Institute Genomics Platform"/>
            <consortium name="The Broad Institute Genome Sequencing Center for Infectious Disease"/>
            <person name="Wu L."/>
            <person name="Ma J."/>
        </authorList>
    </citation>
    <scope>NUCLEOTIDE SEQUENCE [LARGE SCALE GENOMIC DNA]</scope>
    <source>
        <strain evidence="2 3">DT85</strain>
    </source>
</reference>
<dbReference type="PROSITE" id="PS51318">
    <property type="entry name" value="TAT"/>
    <property type="match status" value="1"/>
</dbReference>
<dbReference type="InterPro" id="IPR006311">
    <property type="entry name" value="TAT_signal"/>
</dbReference>
<dbReference type="Proteomes" id="UP001596398">
    <property type="component" value="Unassembled WGS sequence"/>
</dbReference>
<evidence type="ECO:0008006" key="4">
    <source>
        <dbReference type="Google" id="ProtNLM"/>
    </source>
</evidence>
<evidence type="ECO:0000313" key="3">
    <source>
        <dbReference type="Proteomes" id="UP001596398"/>
    </source>
</evidence>
<dbReference type="EMBL" id="JBHTAP010000001">
    <property type="protein sequence ID" value="MFC7236245.1"/>
    <property type="molecule type" value="Genomic_DNA"/>
</dbReference>
<comment type="caution">
    <text evidence="2">The sequence shown here is derived from an EMBL/GenBank/DDBJ whole genome shotgun (WGS) entry which is preliminary data.</text>
</comment>
<sequence>MDPARSTTRRGLLAGIGAAATAATAGCVEVLPPLGSRVTVGRVDVPAADPPTYRRWIPASSAVPGTAGVNPDNVIAARRTAPGTDNGWAITAFARQVMTGRIDWFGYGYDHYDRAVMVDDGVVLTGEVDPAVVADALDGTGYTAAGEYEGYALYARDDMPRTVAVRDGTVVWASSVGEGDTGAVVRAIADAGAGRIEREHEANDDYAALTAATGERAANWVGPVGYDPTDEALGGAVASVADDRGTYVVSHTLYPEGVAVPVGRIERALRGDRRAVESARAEVTAEDRFAVVEEWFPASATTGRDPVTFPQVTWGASHGDATVTVRHEAGESVDADKLEVERSAGGESSVADASFPGGTVEPGDSLTVPVDDATERVWLTYRPTADRSARLFTYTLP</sequence>
<accession>A0ABD5ZRX3</accession>
<evidence type="ECO:0000313" key="2">
    <source>
        <dbReference type="EMBL" id="MFC7236245.1"/>
    </source>
</evidence>
<dbReference type="AlphaFoldDB" id="A0ABD5ZRX3"/>
<keyword evidence="3" id="KW-1185">Reference proteome</keyword>